<dbReference type="Gene3D" id="1.10.510.10">
    <property type="entry name" value="Transferase(Phosphotransferase) domain 1"/>
    <property type="match status" value="1"/>
</dbReference>
<organism evidence="2 3">
    <name type="scientific">Racocetra fulgida</name>
    <dbReference type="NCBI Taxonomy" id="60492"/>
    <lineage>
        <taxon>Eukaryota</taxon>
        <taxon>Fungi</taxon>
        <taxon>Fungi incertae sedis</taxon>
        <taxon>Mucoromycota</taxon>
        <taxon>Glomeromycotina</taxon>
        <taxon>Glomeromycetes</taxon>
        <taxon>Diversisporales</taxon>
        <taxon>Gigasporaceae</taxon>
        <taxon>Racocetra</taxon>
    </lineage>
</organism>
<name>A0A9N9NW75_9GLOM</name>
<gene>
    <name evidence="2" type="ORF">RFULGI_LOCUS14711</name>
</gene>
<feature type="region of interest" description="Disordered" evidence="1">
    <location>
        <begin position="1"/>
        <end position="45"/>
    </location>
</feature>
<feature type="region of interest" description="Disordered" evidence="1">
    <location>
        <begin position="225"/>
        <end position="250"/>
    </location>
</feature>
<accession>A0A9N9NW75</accession>
<proteinExistence type="predicted"/>
<dbReference type="AlphaFoldDB" id="A0A9N9NW75"/>
<sequence length="250" mass="28912">MNPNNTSWNSTKSKSSSKSSENSRTTDKKSIKSFHLPQSNSQDFTSDHEISDQKWLDDLVQLRYVKFIPFEEFEDPKIIERGSNGDISSYKSLKWRKMKKRVVVKELKNILNLPENLRESFVRENSRNVMFIQQKLKLTDFGITHSVLFWELSCGRTPFSDHRNPPAQDLANAIIKGLRELPTKDVPIDYLKLYTLCWDMDPEKRPVSETVLMMCKDLINNGDSTKGLEKNVNNRTTNTRKGFEEGTGSK</sequence>
<feature type="compositionally biased region" description="Low complexity" evidence="1">
    <location>
        <begin position="1"/>
        <end position="23"/>
    </location>
</feature>
<keyword evidence="3" id="KW-1185">Reference proteome</keyword>
<evidence type="ECO:0000313" key="3">
    <source>
        <dbReference type="Proteomes" id="UP000789396"/>
    </source>
</evidence>
<comment type="caution">
    <text evidence="2">The sequence shown here is derived from an EMBL/GenBank/DDBJ whole genome shotgun (WGS) entry which is preliminary data.</text>
</comment>
<protein>
    <submittedName>
        <fullName evidence="2">19020_t:CDS:1</fullName>
    </submittedName>
</protein>
<dbReference type="InterPro" id="IPR011009">
    <property type="entry name" value="Kinase-like_dom_sf"/>
</dbReference>
<reference evidence="2" key="1">
    <citation type="submission" date="2021-06" db="EMBL/GenBank/DDBJ databases">
        <authorList>
            <person name="Kallberg Y."/>
            <person name="Tangrot J."/>
            <person name="Rosling A."/>
        </authorList>
    </citation>
    <scope>NUCLEOTIDE SEQUENCE</scope>
    <source>
        <strain evidence="2">IN212</strain>
    </source>
</reference>
<feature type="non-terminal residue" evidence="2">
    <location>
        <position position="1"/>
    </location>
</feature>
<evidence type="ECO:0000256" key="1">
    <source>
        <dbReference type="SAM" id="MobiDB-lite"/>
    </source>
</evidence>
<dbReference type="OrthoDB" id="10261027at2759"/>
<dbReference type="Proteomes" id="UP000789396">
    <property type="component" value="Unassembled WGS sequence"/>
</dbReference>
<dbReference type="SUPFAM" id="SSF56112">
    <property type="entry name" value="Protein kinase-like (PK-like)"/>
    <property type="match status" value="1"/>
</dbReference>
<evidence type="ECO:0000313" key="2">
    <source>
        <dbReference type="EMBL" id="CAG8766291.1"/>
    </source>
</evidence>
<dbReference type="EMBL" id="CAJVPZ010043761">
    <property type="protein sequence ID" value="CAG8766291.1"/>
    <property type="molecule type" value="Genomic_DNA"/>
</dbReference>